<reference evidence="2 3" key="2">
    <citation type="journal article" date="2011" name="J. Bacteriol.">
        <title>Genomes of three methylotrophs from a single niche uncover genetic and metabolic divergence of Methylophilaceae.</title>
        <authorList>
            <person name="Lapidus A."/>
            <person name="Clum A."/>
            <person name="Labutti K."/>
            <person name="Kaluzhnaya M.G."/>
            <person name="Lim S."/>
            <person name="Beck D.A."/>
            <person name="Glavina Del Rio T."/>
            <person name="Nolan M."/>
            <person name="Mavromatis K."/>
            <person name="Huntemann M."/>
            <person name="Lucas S."/>
            <person name="Lidstrom M.E."/>
            <person name="Ivanova N."/>
            <person name="Chistoserdova L."/>
        </authorList>
    </citation>
    <scope>NUCLEOTIDE SEQUENCE [LARGE SCALE GENOMIC DNA]</scope>
    <source>
        <strain evidence="2 3">301</strain>
    </source>
</reference>
<reference evidence="3" key="1">
    <citation type="submission" date="2010-05" db="EMBL/GenBank/DDBJ databases">
        <title>Complete sequence of Methylotenera sp. 301.</title>
        <authorList>
            <person name="Lucas S."/>
            <person name="Copeland A."/>
            <person name="Lapidus A."/>
            <person name="Cheng J.-F."/>
            <person name="Bruce D."/>
            <person name="Goodwin L."/>
            <person name="Pitluck S."/>
            <person name="Clum A."/>
            <person name="Land M."/>
            <person name="Hauser L."/>
            <person name="Kyrpides N."/>
            <person name="Ivanova N."/>
            <person name="Chistoservova L."/>
            <person name="Kalyuzhnaya M."/>
            <person name="Woyke T."/>
        </authorList>
    </citation>
    <scope>NUCLEOTIDE SEQUENCE [LARGE SCALE GENOMIC DNA]</scope>
    <source>
        <strain evidence="3">301</strain>
    </source>
</reference>
<dbReference type="HOGENOM" id="CLU_145407_0_2_4"/>
<dbReference type="RefSeq" id="WP_013147541.1">
    <property type="nucleotide sequence ID" value="NC_014207.1"/>
</dbReference>
<evidence type="ECO:0000259" key="1">
    <source>
        <dbReference type="Pfam" id="PF07045"/>
    </source>
</evidence>
<dbReference type="eggNOG" id="COG5470">
    <property type="taxonomic scope" value="Bacteria"/>
</dbReference>
<feature type="domain" description="DUF1330" evidence="1">
    <location>
        <begin position="3"/>
        <end position="95"/>
    </location>
</feature>
<dbReference type="Gene3D" id="3.30.70.100">
    <property type="match status" value="1"/>
</dbReference>
<dbReference type="SUPFAM" id="SSF54909">
    <property type="entry name" value="Dimeric alpha+beta barrel"/>
    <property type="match status" value="1"/>
</dbReference>
<organism evidence="2 3">
    <name type="scientific">Methylotenera versatilis (strain 301)</name>
    <dbReference type="NCBI Taxonomy" id="666681"/>
    <lineage>
        <taxon>Bacteria</taxon>
        <taxon>Pseudomonadati</taxon>
        <taxon>Pseudomonadota</taxon>
        <taxon>Betaproteobacteria</taxon>
        <taxon>Nitrosomonadales</taxon>
        <taxon>Methylophilaceae</taxon>
        <taxon>Methylotenera</taxon>
    </lineage>
</organism>
<dbReference type="AlphaFoldDB" id="D7DPI1"/>
<dbReference type="Pfam" id="PF07045">
    <property type="entry name" value="DUF1330"/>
    <property type="match status" value="1"/>
</dbReference>
<dbReference type="InterPro" id="IPR011008">
    <property type="entry name" value="Dimeric_a/b-barrel"/>
</dbReference>
<dbReference type="PANTHER" id="PTHR41521">
    <property type="match status" value="1"/>
</dbReference>
<name>D7DPI1_METV0</name>
<protein>
    <recommendedName>
        <fullName evidence="1">DUF1330 domain-containing protein</fullName>
    </recommendedName>
</protein>
<dbReference type="KEGG" id="meh:M301_0841"/>
<dbReference type="STRING" id="666681.M301_0841"/>
<dbReference type="OrthoDB" id="516779at2"/>
<dbReference type="EMBL" id="CP002056">
    <property type="protein sequence ID" value="ADI29225.1"/>
    <property type="molecule type" value="Genomic_DNA"/>
</dbReference>
<dbReference type="InterPro" id="IPR010753">
    <property type="entry name" value="DUF1330"/>
</dbReference>
<dbReference type="PANTHER" id="PTHR41521:SF4">
    <property type="entry name" value="BLR0684 PROTEIN"/>
    <property type="match status" value="1"/>
</dbReference>
<proteinExistence type="predicted"/>
<sequence>MSAYVVMIRERTLDQAEMTQYAKLATLAREGHEITPLVRYGALEVLEGANVEGCLIHQFPTTKDAQNWYHSAKYQEAVKHRHKGAKYSVLIVEGVEG</sequence>
<accession>D7DPI1</accession>
<evidence type="ECO:0000313" key="2">
    <source>
        <dbReference type="EMBL" id="ADI29225.1"/>
    </source>
</evidence>
<keyword evidence="3" id="KW-1185">Reference proteome</keyword>
<gene>
    <name evidence="2" type="ordered locus">M301_0841</name>
</gene>
<dbReference type="Proteomes" id="UP000000383">
    <property type="component" value="Chromosome"/>
</dbReference>
<evidence type="ECO:0000313" key="3">
    <source>
        <dbReference type="Proteomes" id="UP000000383"/>
    </source>
</evidence>